<dbReference type="OrthoDB" id="283675at2"/>
<sequence>MEHNDHTPTGDQGDDLNAAAIAFVGFVSIALVFVTIVAAQVLYFNYESALEQSKTVDVKTDADESIAQQEQEIERYALDKDDEGQDRYVIPIEAAMEQVVGEYDSDSNSDKQPNSDEAI</sequence>
<feature type="transmembrane region" description="Helical" evidence="3">
    <location>
        <begin position="20"/>
        <end position="44"/>
    </location>
</feature>
<organism evidence="4 5">
    <name type="scientific">Stratiformator vulcanicus</name>
    <dbReference type="NCBI Taxonomy" id="2527980"/>
    <lineage>
        <taxon>Bacteria</taxon>
        <taxon>Pseudomonadati</taxon>
        <taxon>Planctomycetota</taxon>
        <taxon>Planctomycetia</taxon>
        <taxon>Planctomycetales</taxon>
        <taxon>Planctomycetaceae</taxon>
        <taxon>Stratiformator</taxon>
    </lineage>
</organism>
<reference evidence="4 5" key="1">
    <citation type="submission" date="2019-02" db="EMBL/GenBank/DDBJ databases">
        <title>Deep-cultivation of Planctomycetes and their phenomic and genomic characterization uncovers novel biology.</title>
        <authorList>
            <person name="Wiegand S."/>
            <person name="Jogler M."/>
            <person name="Boedeker C."/>
            <person name="Pinto D."/>
            <person name="Vollmers J."/>
            <person name="Rivas-Marin E."/>
            <person name="Kohn T."/>
            <person name="Peeters S.H."/>
            <person name="Heuer A."/>
            <person name="Rast P."/>
            <person name="Oberbeckmann S."/>
            <person name="Bunk B."/>
            <person name="Jeske O."/>
            <person name="Meyerdierks A."/>
            <person name="Storesund J.E."/>
            <person name="Kallscheuer N."/>
            <person name="Luecker S."/>
            <person name="Lage O.M."/>
            <person name="Pohl T."/>
            <person name="Merkel B.J."/>
            <person name="Hornburger P."/>
            <person name="Mueller R.-W."/>
            <person name="Bruemmer F."/>
            <person name="Labrenz M."/>
            <person name="Spormann A.M."/>
            <person name="Op den Camp H."/>
            <person name="Overmann J."/>
            <person name="Amann R."/>
            <person name="Jetten M.S.M."/>
            <person name="Mascher T."/>
            <person name="Medema M.H."/>
            <person name="Devos D.P."/>
            <person name="Kaster A.-K."/>
            <person name="Ovreas L."/>
            <person name="Rohde M."/>
            <person name="Galperin M.Y."/>
            <person name="Jogler C."/>
        </authorList>
    </citation>
    <scope>NUCLEOTIDE SEQUENCE [LARGE SCALE GENOMIC DNA]</scope>
    <source>
        <strain evidence="4 5">Pan189</strain>
    </source>
</reference>
<feature type="region of interest" description="Disordered" evidence="2">
    <location>
        <begin position="100"/>
        <end position="119"/>
    </location>
</feature>
<keyword evidence="5" id="KW-1185">Reference proteome</keyword>
<name>A0A517R312_9PLAN</name>
<proteinExistence type="predicted"/>
<feature type="coiled-coil region" evidence="1">
    <location>
        <begin position="59"/>
        <end position="86"/>
    </location>
</feature>
<dbReference type="RefSeq" id="WP_145364303.1">
    <property type="nucleotide sequence ID" value="NZ_CP036268.1"/>
</dbReference>
<dbReference type="KEGG" id="svp:Pan189_26170"/>
<protein>
    <submittedName>
        <fullName evidence="4">Uncharacterized protein</fullName>
    </submittedName>
</protein>
<dbReference type="EMBL" id="CP036268">
    <property type="protein sequence ID" value="QDT38227.1"/>
    <property type="molecule type" value="Genomic_DNA"/>
</dbReference>
<evidence type="ECO:0000313" key="5">
    <source>
        <dbReference type="Proteomes" id="UP000317318"/>
    </source>
</evidence>
<accession>A0A517R312</accession>
<dbReference type="Proteomes" id="UP000317318">
    <property type="component" value="Chromosome"/>
</dbReference>
<keyword evidence="3" id="KW-0812">Transmembrane</keyword>
<evidence type="ECO:0000256" key="1">
    <source>
        <dbReference type="SAM" id="Coils"/>
    </source>
</evidence>
<evidence type="ECO:0000313" key="4">
    <source>
        <dbReference type="EMBL" id="QDT38227.1"/>
    </source>
</evidence>
<gene>
    <name evidence="4" type="ORF">Pan189_26170</name>
</gene>
<evidence type="ECO:0000256" key="3">
    <source>
        <dbReference type="SAM" id="Phobius"/>
    </source>
</evidence>
<keyword evidence="3" id="KW-1133">Transmembrane helix</keyword>
<dbReference type="AlphaFoldDB" id="A0A517R312"/>
<keyword evidence="1" id="KW-0175">Coiled coil</keyword>
<evidence type="ECO:0000256" key="2">
    <source>
        <dbReference type="SAM" id="MobiDB-lite"/>
    </source>
</evidence>
<keyword evidence="3" id="KW-0472">Membrane</keyword>